<proteinExistence type="predicted"/>
<sequence>MHLLFCVYINEYCNANKKQLLNVSVLLLFIHQWKSMVIKVICWN</sequence>
<protein>
    <submittedName>
        <fullName evidence="1">Uncharacterized protein</fullName>
    </submittedName>
</protein>
<evidence type="ECO:0000313" key="1">
    <source>
        <dbReference type="EMBL" id="JAH12437.1"/>
    </source>
</evidence>
<accession>A0A0E9Q7D2</accession>
<reference evidence="1" key="2">
    <citation type="journal article" date="2015" name="Fish Shellfish Immunol.">
        <title>Early steps in the European eel (Anguilla anguilla)-Vibrio vulnificus interaction in the gills: Role of the RtxA13 toxin.</title>
        <authorList>
            <person name="Callol A."/>
            <person name="Pajuelo D."/>
            <person name="Ebbesson L."/>
            <person name="Teles M."/>
            <person name="MacKenzie S."/>
            <person name="Amaro C."/>
        </authorList>
    </citation>
    <scope>NUCLEOTIDE SEQUENCE</scope>
</reference>
<dbReference type="EMBL" id="GBXM01096140">
    <property type="protein sequence ID" value="JAH12437.1"/>
    <property type="molecule type" value="Transcribed_RNA"/>
</dbReference>
<organism evidence="1">
    <name type="scientific">Anguilla anguilla</name>
    <name type="common">European freshwater eel</name>
    <name type="synonym">Muraena anguilla</name>
    <dbReference type="NCBI Taxonomy" id="7936"/>
    <lineage>
        <taxon>Eukaryota</taxon>
        <taxon>Metazoa</taxon>
        <taxon>Chordata</taxon>
        <taxon>Craniata</taxon>
        <taxon>Vertebrata</taxon>
        <taxon>Euteleostomi</taxon>
        <taxon>Actinopterygii</taxon>
        <taxon>Neopterygii</taxon>
        <taxon>Teleostei</taxon>
        <taxon>Anguilliformes</taxon>
        <taxon>Anguillidae</taxon>
        <taxon>Anguilla</taxon>
    </lineage>
</organism>
<name>A0A0E9Q7D2_ANGAN</name>
<reference evidence="1" key="1">
    <citation type="submission" date="2014-11" db="EMBL/GenBank/DDBJ databases">
        <authorList>
            <person name="Amaro Gonzalez C."/>
        </authorList>
    </citation>
    <scope>NUCLEOTIDE SEQUENCE</scope>
</reference>
<dbReference type="AlphaFoldDB" id="A0A0E9Q7D2"/>